<feature type="compositionally biased region" description="Low complexity" evidence="10">
    <location>
        <begin position="173"/>
        <end position="198"/>
    </location>
</feature>
<evidence type="ECO:0000313" key="12">
    <source>
        <dbReference type="Ensembl" id="ENSVKKP00000017591.1"/>
    </source>
</evidence>
<feature type="region of interest" description="Disordered" evidence="10">
    <location>
        <begin position="128"/>
        <end position="226"/>
    </location>
</feature>
<dbReference type="FunFam" id="1.10.555.10:FF:000012">
    <property type="entry name" value="Putative inositol polyphosphate 5-phosphatase OCRL-1"/>
    <property type="match status" value="1"/>
</dbReference>
<evidence type="ECO:0000256" key="10">
    <source>
        <dbReference type="SAM" id="MobiDB-lite"/>
    </source>
</evidence>
<dbReference type="Pfam" id="PF22669">
    <property type="entry name" value="Exo_endo_phos2"/>
    <property type="match status" value="1"/>
</dbReference>
<name>A0A8D2L6J5_VARKO</name>
<evidence type="ECO:0000256" key="9">
    <source>
        <dbReference type="ARBA" id="ARBA00023329"/>
    </source>
</evidence>
<keyword evidence="8" id="KW-0472">Membrane</keyword>
<keyword evidence="13" id="KW-1185">Reference proteome</keyword>
<evidence type="ECO:0000259" key="11">
    <source>
        <dbReference type="PROSITE" id="PS50238"/>
    </source>
</evidence>
<dbReference type="InterPro" id="IPR046985">
    <property type="entry name" value="IP5"/>
</dbReference>
<keyword evidence="7" id="KW-0443">Lipid metabolism</keyword>
<dbReference type="GO" id="GO:0052658">
    <property type="term" value="F:inositol-1,4,5-trisphosphate 5-phosphatase activity"/>
    <property type="evidence" value="ECO:0007669"/>
    <property type="project" value="TreeGrafter"/>
</dbReference>
<feature type="domain" description="Rho-GAP" evidence="11">
    <location>
        <begin position="781"/>
        <end position="966"/>
    </location>
</feature>
<dbReference type="PANTHER" id="PTHR11200:SF300">
    <property type="entry name" value="TYPE II INOSITOL 1,4,5-TRISPHOSPHATE 5-PHOSPHATASE"/>
    <property type="match status" value="1"/>
</dbReference>
<dbReference type="InterPro" id="IPR000198">
    <property type="entry name" value="RhoGAP_dom"/>
</dbReference>
<evidence type="ECO:0000256" key="4">
    <source>
        <dbReference type="ARBA" id="ARBA00013044"/>
    </source>
</evidence>
<dbReference type="GO" id="GO:0005829">
    <property type="term" value="C:cytosol"/>
    <property type="evidence" value="ECO:0007669"/>
    <property type="project" value="TreeGrafter"/>
</dbReference>
<dbReference type="InterPro" id="IPR047078">
    <property type="entry name" value="RhoGAP_OCRL1"/>
</dbReference>
<dbReference type="FunFam" id="2.60.40.10:FF:000132">
    <property type="entry name" value="Inositol polyphosphate 5-phosphatase OCRL-1 isoform b"/>
    <property type="match status" value="1"/>
</dbReference>
<dbReference type="GO" id="GO:0031901">
    <property type="term" value="C:early endosome membrane"/>
    <property type="evidence" value="ECO:0007669"/>
    <property type="project" value="UniProtKB-SubCell"/>
</dbReference>
<dbReference type="InterPro" id="IPR013783">
    <property type="entry name" value="Ig-like_fold"/>
</dbReference>
<dbReference type="GO" id="GO:0007165">
    <property type="term" value="P:signal transduction"/>
    <property type="evidence" value="ECO:0007669"/>
    <property type="project" value="InterPro"/>
</dbReference>
<evidence type="ECO:0000256" key="5">
    <source>
        <dbReference type="ARBA" id="ARBA00022753"/>
    </source>
</evidence>
<keyword evidence="9" id="KW-0968">Cytoplasmic vesicle</keyword>
<evidence type="ECO:0000313" key="13">
    <source>
        <dbReference type="Proteomes" id="UP000694545"/>
    </source>
</evidence>
<dbReference type="Gene3D" id="2.30.29.110">
    <property type="match status" value="1"/>
</dbReference>
<proteinExistence type="inferred from homology"/>
<organism evidence="12 13">
    <name type="scientific">Varanus komodoensis</name>
    <name type="common">Komodo dragon</name>
    <dbReference type="NCBI Taxonomy" id="61221"/>
    <lineage>
        <taxon>Eukaryota</taxon>
        <taxon>Metazoa</taxon>
        <taxon>Chordata</taxon>
        <taxon>Craniata</taxon>
        <taxon>Vertebrata</taxon>
        <taxon>Euteleostomi</taxon>
        <taxon>Lepidosauria</taxon>
        <taxon>Squamata</taxon>
        <taxon>Bifurcata</taxon>
        <taxon>Unidentata</taxon>
        <taxon>Episquamata</taxon>
        <taxon>Toxicofera</taxon>
        <taxon>Anguimorpha</taxon>
        <taxon>Paleoanguimorpha</taxon>
        <taxon>Varanoidea</taxon>
        <taxon>Varanidae</taxon>
        <taxon>Varanus</taxon>
    </lineage>
</organism>
<dbReference type="Gene3D" id="2.60.40.10">
    <property type="entry name" value="Immunoglobulins"/>
    <property type="match status" value="1"/>
</dbReference>
<dbReference type="Gene3D" id="3.60.10.10">
    <property type="entry name" value="Endonuclease/exonuclease/phosphatase"/>
    <property type="match status" value="1"/>
</dbReference>
<reference evidence="12" key="1">
    <citation type="submission" date="2025-08" db="UniProtKB">
        <authorList>
            <consortium name="Ensembl"/>
        </authorList>
    </citation>
    <scope>IDENTIFICATION</scope>
</reference>
<dbReference type="Pfam" id="PF21310">
    <property type="entry name" value="OCRL-like_ASH"/>
    <property type="match status" value="1"/>
</dbReference>
<dbReference type="SUPFAM" id="SSF48350">
    <property type="entry name" value="GTPase activation domain, GAP"/>
    <property type="match status" value="1"/>
</dbReference>
<dbReference type="InterPro" id="IPR036691">
    <property type="entry name" value="Endo/exonu/phosph_ase_sf"/>
</dbReference>
<evidence type="ECO:0000256" key="2">
    <source>
        <dbReference type="ARBA" id="ARBA00004580"/>
    </source>
</evidence>
<sequence length="966" mass="107343">MHQQQHFCCSAQKKDWRQYDHLLSGGSAWPSLAHRECRCLNSLLAKPVSGASAAPFVCLLYAGSDVTVRIISSDTDLLVQMPFGSQTQMFLKEVRKCLHSGTRPAVAADGQAVRLSWGSILHRSTSRASLLRTGEAGRGAAGGGRPGSERAGCASRGTRGGRKRGAPRTGRVPPALRCRAAGGRLALGRGAGGRCRPAQVSPSSRAGPSACSPLGHGGRGAASPPGPAARACARPVLCWASQAPPRVCGLPTSFMSRPSKRRSEGTGEMACSSSVLVPDKTRSLCVHMSGLRESIIRSQLLQKQDLYTHLKNFRFFVGTYNVNGQSPRESLHPWLSQGPVPPDVYCVGFQELDLSKEAFFFNDTSKEEEWFRAVTESLHPGAKYAKVKLVRLVGILLLLYVRTELAGNVAEVEAETVGTGIMGRMGNKGGVAIRFRLHSTTICLVNAHLAAHIEEHERRNQDFHDICARMQFRPLESSLPPLTICKHDVVLWLGDLNYRLEEKDLVLVKKLIEARDFHALYQHDQLKSQMEAKRAFQGFAEGEISFPPTYKYNMGSDDWDTSEKCRTPAWCDRILFKGNNVSQLSYRSHMSLRNSDHKPVSAVFEVGVKVVEEQLYRRVFEDIVRSLDKMENASIPSVTLSKREFLFKDVKYMQLRAQSFTIHNGPVPCQFKLINKPDEDSYCKPWLTAHPSKGFLLPGDWAVTVELELFVNKATATNLNSGEDTLEDILVLHLDRGKDYFLSVSGNYLPSCFGSPIQALRYMRGPIQEMPPETIRDLTLMPLWPEEEVSWGEEPLDIPKELCMMVDHLYRNACQQEDLFQQPGLRTEFERIRDCLDSGMLDTLVASNHSVAEALLLFLESLPEPVICYQLYDNSLECADNTLSHSFQVASMLPSSHKNVFHYLIAFLRELLQHSGKNLLDVKTLASIFGGILLRPPPGHPKTGISEKQKAQQFIQQFLLGEGSTP</sequence>
<dbReference type="InterPro" id="IPR037793">
    <property type="entry name" value="OCRL1/INPP5B_INPP5c"/>
</dbReference>
<dbReference type="InterPro" id="IPR048869">
    <property type="entry name" value="OCRL-1_2_ASH"/>
</dbReference>
<evidence type="ECO:0000256" key="3">
    <source>
        <dbReference type="ARBA" id="ARBA00005910"/>
    </source>
</evidence>
<dbReference type="FunFam" id="3.60.10.10:FF:000004">
    <property type="entry name" value="Type II inositol 1,4,5-trisphosphate 5-phosphatase"/>
    <property type="match status" value="1"/>
</dbReference>
<comment type="similarity">
    <text evidence="3">Belongs to the inositol 1,4,5-trisphosphate 5-phosphatase type II family.</text>
</comment>
<reference evidence="12" key="2">
    <citation type="submission" date="2025-09" db="UniProtKB">
        <authorList>
            <consortium name="Ensembl"/>
        </authorList>
    </citation>
    <scope>IDENTIFICATION</scope>
</reference>
<dbReference type="SMART" id="SM00128">
    <property type="entry name" value="IPPc"/>
    <property type="match status" value="1"/>
</dbReference>
<dbReference type="GO" id="GO:0046856">
    <property type="term" value="P:phosphatidylinositol dephosphorylation"/>
    <property type="evidence" value="ECO:0007669"/>
    <property type="project" value="InterPro"/>
</dbReference>
<keyword evidence="6" id="KW-0378">Hydrolase</keyword>
<dbReference type="Proteomes" id="UP000694545">
    <property type="component" value="Unplaced"/>
</dbReference>
<dbReference type="PANTHER" id="PTHR11200">
    <property type="entry name" value="INOSITOL 5-PHOSPHATASE"/>
    <property type="match status" value="1"/>
</dbReference>
<dbReference type="InterPro" id="IPR000300">
    <property type="entry name" value="IPPc"/>
</dbReference>
<dbReference type="CDD" id="cd04380">
    <property type="entry name" value="RhoGAP_OCRL1"/>
    <property type="match status" value="1"/>
</dbReference>
<feature type="compositionally biased region" description="Gly residues" evidence="10">
    <location>
        <begin position="136"/>
        <end position="146"/>
    </location>
</feature>
<dbReference type="EC" id="3.1.3.36" evidence="4"/>
<evidence type="ECO:0000256" key="7">
    <source>
        <dbReference type="ARBA" id="ARBA00023098"/>
    </source>
</evidence>
<dbReference type="Pfam" id="PF00620">
    <property type="entry name" value="RhoGAP"/>
    <property type="match status" value="1"/>
</dbReference>
<dbReference type="GO" id="GO:0004439">
    <property type="term" value="F:phosphatidylinositol-4,5-bisphosphate 5-phosphatase activity"/>
    <property type="evidence" value="ECO:0007669"/>
    <property type="project" value="UniProtKB-EC"/>
</dbReference>
<dbReference type="PROSITE" id="PS50238">
    <property type="entry name" value="RHOGAP"/>
    <property type="match status" value="1"/>
</dbReference>
<dbReference type="SMART" id="SM00324">
    <property type="entry name" value="RhoGAP"/>
    <property type="match status" value="1"/>
</dbReference>
<dbReference type="Ensembl" id="ENSVKKT00000018030.1">
    <property type="protein sequence ID" value="ENSVKKP00000017591.1"/>
    <property type="gene ID" value="ENSVKKG00000010071.1"/>
</dbReference>
<dbReference type="InterPro" id="IPR031896">
    <property type="entry name" value="INPP5B_PH_dom"/>
</dbReference>
<evidence type="ECO:0000256" key="1">
    <source>
        <dbReference type="ARBA" id="ARBA00004146"/>
    </source>
</evidence>
<protein>
    <recommendedName>
        <fullName evidence="4">phosphoinositide 5-phosphatase</fullName>
        <ecNumber evidence="4">3.1.3.36</ecNumber>
    </recommendedName>
</protein>
<keyword evidence="5" id="KW-0967">Endosome</keyword>
<comment type="subcellular location">
    <subcellularLocation>
        <location evidence="2">Cytoplasmic vesicle</location>
        <location evidence="2">Phagosome membrane</location>
    </subcellularLocation>
    <subcellularLocation>
        <location evidence="1">Early endosome membrane</location>
    </subcellularLocation>
</comment>
<evidence type="ECO:0000256" key="6">
    <source>
        <dbReference type="ARBA" id="ARBA00022801"/>
    </source>
</evidence>
<dbReference type="SUPFAM" id="SSF56219">
    <property type="entry name" value="DNase I-like"/>
    <property type="match status" value="1"/>
</dbReference>
<accession>A0A8D2L6J5</accession>
<dbReference type="InterPro" id="IPR008936">
    <property type="entry name" value="Rho_GTPase_activation_prot"/>
</dbReference>
<evidence type="ECO:0000256" key="8">
    <source>
        <dbReference type="ARBA" id="ARBA00023136"/>
    </source>
</evidence>
<dbReference type="Gene3D" id="1.10.555.10">
    <property type="entry name" value="Rho GTPase activation protein"/>
    <property type="match status" value="1"/>
</dbReference>
<dbReference type="OMA" id="VREDAWC"/>
<dbReference type="CDD" id="cd09093">
    <property type="entry name" value="INPP5c_INPP5B"/>
    <property type="match status" value="1"/>
</dbReference>
<dbReference type="GO" id="GO:0030670">
    <property type="term" value="C:phagocytic vesicle membrane"/>
    <property type="evidence" value="ECO:0007669"/>
    <property type="project" value="UniProtKB-SubCell"/>
</dbReference>
<dbReference type="AlphaFoldDB" id="A0A8D2L6J5"/>
<dbReference type="Pfam" id="PF16776">
    <property type="entry name" value="INPP5B_PH"/>
    <property type="match status" value="1"/>
</dbReference>